<dbReference type="Pfam" id="PF20668">
    <property type="entry name" value="DUF6815"/>
    <property type="match status" value="1"/>
</dbReference>
<name>A0A2N5CPX9_9CAUL</name>
<dbReference type="Proteomes" id="UP000234483">
    <property type="component" value="Unassembled WGS sequence"/>
</dbReference>
<feature type="domain" description="DUF6815" evidence="1">
    <location>
        <begin position="200"/>
        <end position="302"/>
    </location>
</feature>
<reference evidence="2 3" key="1">
    <citation type="submission" date="2017-12" db="EMBL/GenBank/DDBJ databases">
        <title>The genome sequence of Caulobacter flavus CGMCC1 15093.</title>
        <authorList>
            <person name="Gao J."/>
            <person name="Mao X."/>
            <person name="Sun J."/>
        </authorList>
    </citation>
    <scope>NUCLEOTIDE SEQUENCE [LARGE SCALE GENOMIC DNA]</scope>
    <source>
        <strain evidence="2 3">CGMCC1 15093</strain>
    </source>
</reference>
<organism evidence="2 3">
    <name type="scientific">Caulobacter flavus</name>
    <dbReference type="NCBI Taxonomy" id="1679497"/>
    <lineage>
        <taxon>Bacteria</taxon>
        <taxon>Pseudomonadati</taxon>
        <taxon>Pseudomonadota</taxon>
        <taxon>Alphaproteobacteria</taxon>
        <taxon>Caulobacterales</taxon>
        <taxon>Caulobacteraceae</taxon>
        <taxon>Caulobacter</taxon>
    </lineage>
</organism>
<sequence>MLMIALVSRDDGGRLAAIEAALAAHGFQTRRCRYDEGRDEVFEQELSACDAALVWVNPMQDGQGRRGLDAVLRRAAAAGVQVSTHPDIIDRMGVKAVLATTAGLGWSGDVAAYATAEALTARFPQRLASGPKVLKPNRGNGGVGVWKVEALGEGLVRVMEAADRRTVSDISLEAFLADRLAEFEMVGGFIDQAFEPRLSDGMVRCYLSGALVVGFGWQKVRALLPPEAGSVPPRTYSSAEDVRFQALRTRMEDDWAPGLTQLLGLSERALPVIWDADFLLGPKDDLGRDTYVLCEINVSSVFPVPDEAPAAIAATMKTRLVDRAG</sequence>
<evidence type="ECO:0000259" key="1">
    <source>
        <dbReference type="Pfam" id="PF20668"/>
    </source>
</evidence>
<protein>
    <recommendedName>
        <fullName evidence="1">DUF6815 domain-containing protein</fullName>
    </recommendedName>
</protein>
<accession>A0A2N5CPX9</accession>
<evidence type="ECO:0000313" key="3">
    <source>
        <dbReference type="Proteomes" id="UP000234483"/>
    </source>
</evidence>
<dbReference type="InterPro" id="IPR049212">
    <property type="entry name" value="DUF6815"/>
</dbReference>
<proteinExistence type="predicted"/>
<dbReference type="AlphaFoldDB" id="A0A2N5CPX9"/>
<dbReference type="NCBIfam" id="NF033816">
    <property type="entry name" value="Cj0069_fam"/>
    <property type="match status" value="1"/>
</dbReference>
<evidence type="ECO:0000313" key="2">
    <source>
        <dbReference type="EMBL" id="PLR09221.1"/>
    </source>
</evidence>
<gene>
    <name evidence="2" type="ORF">CFHF_18975</name>
</gene>
<comment type="caution">
    <text evidence="2">The sequence shown here is derived from an EMBL/GenBank/DDBJ whole genome shotgun (WGS) entry which is preliminary data.</text>
</comment>
<dbReference type="EMBL" id="PJRQ01000040">
    <property type="protein sequence ID" value="PLR09221.1"/>
    <property type="molecule type" value="Genomic_DNA"/>
</dbReference>